<keyword evidence="2" id="KW-1185">Reference proteome</keyword>
<sequence length="153" mass="17967">MLISDSYNEEKNVTSLTLFPYGNIDIPGKWTKTNYNETSRQHYFKNADSTSIAVALNPVNKYPFHHDSLTNQQWVDKFYLWDSEYYLNQGYTTEILDTKESGDFIIWKITGKNVNTIFLFGRKNEYALSYAVNTDNLTDEQRINFLTELFNLN</sequence>
<reference evidence="1 2" key="1">
    <citation type="submission" date="2022-10" db="EMBL/GenBank/DDBJ databases">
        <title>Comparative genomics and taxonomic characterization of three novel marine species of genus Reichenbachiella exhibiting antioxidant and polysaccharide degradation activities.</title>
        <authorList>
            <person name="Muhammad N."/>
            <person name="Lee Y.-J."/>
            <person name="Ko J."/>
            <person name="Kim S.-G."/>
        </authorList>
    </citation>
    <scope>NUCLEOTIDE SEQUENCE [LARGE SCALE GENOMIC DNA]</scope>
    <source>
        <strain evidence="1 2">ABR2-5</strain>
    </source>
</reference>
<dbReference type="EMBL" id="JAOYOD010000001">
    <property type="protein sequence ID" value="MCV9386069.1"/>
    <property type="molecule type" value="Genomic_DNA"/>
</dbReference>
<dbReference type="Proteomes" id="UP001300692">
    <property type="component" value="Unassembled WGS sequence"/>
</dbReference>
<dbReference type="RefSeq" id="WP_264136854.1">
    <property type="nucleotide sequence ID" value="NZ_JAOYOD010000001.1"/>
</dbReference>
<comment type="caution">
    <text evidence="1">The sequence shown here is derived from an EMBL/GenBank/DDBJ whole genome shotgun (WGS) entry which is preliminary data.</text>
</comment>
<evidence type="ECO:0000313" key="2">
    <source>
        <dbReference type="Proteomes" id="UP001300692"/>
    </source>
</evidence>
<name>A0ABT3CQZ9_9BACT</name>
<evidence type="ECO:0000313" key="1">
    <source>
        <dbReference type="EMBL" id="MCV9386069.1"/>
    </source>
</evidence>
<accession>A0ABT3CQZ9</accession>
<proteinExistence type="predicted"/>
<organism evidence="1 2">
    <name type="scientific">Reichenbachiella ulvae</name>
    <dbReference type="NCBI Taxonomy" id="2980104"/>
    <lineage>
        <taxon>Bacteria</taxon>
        <taxon>Pseudomonadati</taxon>
        <taxon>Bacteroidota</taxon>
        <taxon>Cytophagia</taxon>
        <taxon>Cytophagales</taxon>
        <taxon>Reichenbachiellaceae</taxon>
        <taxon>Reichenbachiella</taxon>
    </lineage>
</organism>
<evidence type="ECO:0008006" key="3">
    <source>
        <dbReference type="Google" id="ProtNLM"/>
    </source>
</evidence>
<protein>
    <recommendedName>
        <fullName evidence="3">DUF3805 domain-containing protein</fullName>
    </recommendedName>
</protein>
<gene>
    <name evidence="1" type="ORF">N7U62_05310</name>
</gene>